<proteinExistence type="predicted"/>
<comment type="caution">
    <text evidence="1">The sequence shown here is derived from an EMBL/GenBank/DDBJ whole genome shotgun (WGS) entry which is preliminary data.</text>
</comment>
<name>A0ABX3I3T9_9BACI</name>
<protein>
    <submittedName>
        <fullName evidence="1">Uncharacterized protein</fullName>
    </submittedName>
</protein>
<evidence type="ECO:0000313" key="2">
    <source>
        <dbReference type="Proteomes" id="UP000187046"/>
    </source>
</evidence>
<accession>A0ABX3I3T9</accession>
<sequence length="67" mass="8090">MTMNIAFPFKRNREISKKFKMLDKEGWYQNITCRLGTFIQMNLSVRRFIAQSDVERILNETGKFRIE</sequence>
<keyword evidence="2" id="KW-1185">Reference proteome</keyword>
<dbReference type="RefSeq" id="WP_043929119.1">
    <property type="nucleotide sequence ID" value="NZ_AZYP01000096.1"/>
</dbReference>
<gene>
    <name evidence="1" type="ORF">BTA31_09930</name>
</gene>
<organism evidence="1 2">
    <name type="scientific">Bacillus haynesii</name>
    <dbReference type="NCBI Taxonomy" id="1925021"/>
    <lineage>
        <taxon>Bacteria</taxon>
        <taxon>Bacillati</taxon>
        <taxon>Bacillota</taxon>
        <taxon>Bacilli</taxon>
        <taxon>Bacillales</taxon>
        <taxon>Bacillaceae</taxon>
        <taxon>Bacillus</taxon>
    </lineage>
</organism>
<dbReference type="EMBL" id="MRBL01000010">
    <property type="protein sequence ID" value="OMI27709.1"/>
    <property type="molecule type" value="Genomic_DNA"/>
</dbReference>
<evidence type="ECO:0000313" key="1">
    <source>
        <dbReference type="EMBL" id="OMI27709.1"/>
    </source>
</evidence>
<reference evidence="1 2" key="1">
    <citation type="submission" date="2016-12" db="EMBL/GenBank/DDBJ databases">
        <title>Bacillus phylogenomics.</title>
        <authorList>
            <person name="Dunlap C."/>
        </authorList>
    </citation>
    <scope>NUCLEOTIDE SEQUENCE [LARGE SCALE GENOMIC DNA]</scope>
    <source>
        <strain evidence="1 2">NRRL B-41327</strain>
    </source>
</reference>
<dbReference type="Proteomes" id="UP000187046">
    <property type="component" value="Unassembled WGS sequence"/>
</dbReference>